<dbReference type="GO" id="GO:0005096">
    <property type="term" value="F:GTPase activator activity"/>
    <property type="evidence" value="ECO:0007669"/>
    <property type="project" value="TreeGrafter"/>
</dbReference>
<gene>
    <name evidence="2" type="ORF">ASIM_LOCUS14996</name>
</gene>
<dbReference type="PROSITE" id="PS51335">
    <property type="entry name" value="ELMO"/>
    <property type="match status" value="1"/>
</dbReference>
<feature type="domain" description="ELMO" evidence="1">
    <location>
        <begin position="50"/>
        <end position="206"/>
    </location>
</feature>
<dbReference type="EMBL" id="UYRR01032043">
    <property type="protein sequence ID" value="VDK53910.1"/>
    <property type="molecule type" value="Genomic_DNA"/>
</dbReference>
<dbReference type="Pfam" id="PF04727">
    <property type="entry name" value="ELMO_CED12"/>
    <property type="match status" value="1"/>
</dbReference>
<accession>A0A3P6RGR8</accession>
<evidence type="ECO:0000313" key="3">
    <source>
        <dbReference type="Proteomes" id="UP000267096"/>
    </source>
</evidence>
<name>A0A3P6RGR8_ANISI</name>
<reference evidence="2 3" key="1">
    <citation type="submission" date="2018-11" db="EMBL/GenBank/DDBJ databases">
        <authorList>
            <consortium name="Pathogen Informatics"/>
        </authorList>
    </citation>
    <scope>NUCLEOTIDE SEQUENCE [LARGE SCALE GENOMIC DNA]</scope>
</reference>
<dbReference type="AlphaFoldDB" id="A0A3P6RGR8"/>
<dbReference type="OrthoDB" id="67155at2759"/>
<dbReference type="PANTHER" id="PTHR12771:SF51">
    <property type="entry name" value="LD01482P"/>
    <property type="match status" value="1"/>
</dbReference>
<dbReference type="InterPro" id="IPR050868">
    <property type="entry name" value="ELMO_domain-containing"/>
</dbReference>
<protein>
    <recommendedName>
        <fullName evidence="1">ELMO domain-containing protein</fullName>
    </recommendedName>
</protein>
<organism evidence="2 3">
    <name type="scientific">Anisakis simplex</name>
    <name type="common">Herring worm</name>
    <dbReference type="NCBI Taxonomy" id="6269"/>
    <lineage>
        <taxon>Eukaryota</taxon>
        <taxon>Metazoa</taxon>
        <taxon>Ecdysozoa</taxon>
        <taxon>Nematoda</taxon>
        <taxon>Chromadorea</taxon>
        <taxon>Rhabditida</taxon>
        <taxon>Spirurina</taxon>
        <taxon>Ascaridomorpha</taxon>
        <taxon>Ascaridoidea</taxon>
        <taxon>Anisakidae</taxon>
        <taxon>Anisakis</taxon>
        <taxon>Anisakis simplex complex</taxon>
    </lineage>
</organism>
<sequence>MSDNMSIDDKPSIKMKEKLRGVLSQIRGYRELCTLVEARRLEKYDKENMHHEKRLIRLWDLLMPNEKLKNRKTKQWQKIGFQSDDPSTDFRGMGILSLEQLLFFAQYDFDEASSVLSLSMDTKYEFPMAIAGITFSWMLRDLLHRGYLKTHFYNSVAGAPSLNNFHRIYCKLFKLFSKYWKYREPSSMMDFNSVKDDFEQRFIEKITSEDVNILKIEFDDLIS</sequence>
<evidence type="ECO:0000259" key="1">
    <source>
        <dbReference type="PROSITE" id="PS51335"/>
    </source>
</evidence>
<dbReference type="InterPro" id="IPR006816">
    <property type="entry name" value="ELMO_dom"/>
</dbReference>
<dbReference type="Proteomes" id="UP000267096">
    <property type="component" value="Unassembled WGS sequence"/>
</dbReference>
<keyword evidence="3" id="KW-1185">Reference proteome</keyword>
<evidence type="ECO:0000313" key="2">
    <source>
        <dbReference type="EMBL" id="VDK53910.1"/>
    </source>
</evidence>
<dbReference type="PANTHER" id="PTHR12771">
    <property type="entry name" value="ENGULFMENT AND CELL MOTILITY"/>
    <property type="match status" value="1"/>
</dbReference>
<proteinExistence type="predicted"/>